<dbReference type="GO" id="GO:0008360">
    <property type="term" value="P:regulation of cell shape"/>
    <property type="evidence" value="ECO:0007669"/>
    <property type="project" value="UniProtKB-KW"/>
</dbReference>
<dbReference type="InterPro" id="IPR001460">
    <property type="entry name" value="PCN-bd_Tpept"/>
</dbReference>
<feature type="transmembrane region" description="Helical" evidence="14">
    <location>
        <begin position="41"/>
        <end position="62"/>
    </location>
</feature>
<comment type="subcellular location">
    <subcellularLocation>
        <location evidence="2">Cell membrane</location>
    </subcellularLocation>
    <subcellularLocation>
        <location evidence="1">Membrane</location>
        <topology evidence="1">Single-pass membrane protein</topology>
    </subcellularLocation>
</comment>
<dbReference type="InterPro" id="IPR005311">
    <property type="entry name" value="PBP_dimer"/>
</dbReference>
<keyword evidence="12" id="KW-0961">Cell wall biogenesis/degradation</keyword>
<dbReference type="SUPFAM" id="SSF56601">
    <property type="entry name" value="beta-lactamase/transpeptidase-like"/>
    <property type="match status" value="1"/>
</dbReference>
<dbReference type="Gene3D" id="3.40.710.10">
    <property type="entry name" value="DD-peptidase/beta-lactamase superfamily"/>
    <property type="match status" value="1"/>
</dbReference>
<dbReference type="NCBIfam" id="TIGR03423">
    <property type="entry name" value="pbp2_mrdA"/>
    <property type="match status" value="1"/>
</dbReference>
<evidence type="ECO:0000313" key="17">
    <source>
        <dbReference type="EMBL" id="KKS01704.1"/>
    </source>
</evidence>
<dbReference type="GO" id="GO:0009002">
    <property type="term" value="F:serine-type D-Ala-D-Ala carboxypeptidase activity"/>
    <property type="evidence" value="ECO:0007669"/>
    <property type="project" value="InterPro"/>
</dbReference>
<dbReference type="PANTHER" id="PTHR30627:SF2">
    <property type="entry name" value="PEPTIDOGLYCAN D,D-TRANSPEPTIDASE MRDA"/>
    <property type="match status" value="1"/>
</dbReference>
<dbReference type="EMBL" id="LCBA01000001">
    <property type="protein sequence ID" value="KKS01704.1"/>
    <property type="molecule type" value="Genomic_DNA"/>
</dbReference>
<organism evidence="17 18">
    <name type="scientific">Candidatus Yanofskybacteria bacterium GW2011_GWA2_41_22</name>
    <dbReference type="NCBI Taxonomy" id="1619023"/>
    <lineage>
        <taxon>Bacteria</taxon>
        <taxon>Candidatus Yanofskyibacteriota</taxon>
    </lineage>
</organism>
<dbReference type="GO" id="GO:0005886">
    <property type="term" value="C:plasma membrane"/>
    <property type="evidence" value="ECO:0007669"/>
    <property type="project" value="UniProtKB-SubCell"/>
</dbReference>
<keyword evidence="7" id="KW-0378">Hydrolase</keyword>
<comment type="caution">
    <text evidence="17">The sequence shown here is derived from an EMBL/GenBank/DDBJ whole genome shotgun (WGS) entry which is preliminary data.</text>
</comment>
<evidence type="ECO:0000256" key="1">
    <source>
        <dbReference type="ARBA" id="ARBA00004167"/>
    </source>
</evidence>
<keyword evidence="8" id="KW-0133">Cell shape</keyword>
<evidence type="ECO:0000256" key="6">
    <source>
        <dbReference type="ARBA" id="ARBA00022692"/>
    </source>
</evidence>
<dbReference type="Gene3D" id="3.30.1390.30">
    <property type="entry name" value="Penicillin-binding protein 2a, domain 3"/>
    <property type="match status" value="1"/>
</dbReference>
<evidence type="ECO:0000259" key="15">
    <source>
        <dbReference type="Pfam" id="PF00905"/>
    </source>
</evidence>
<dbReference type="GO" id="GO:0009252">
    <property type="term" value="P:peptidoglycan biosynthetic process"/>
    <property type="evidence" value="ECO:0007669"/>
    <property type="project" value="UniProtKB-KW"/>
</dbReference>
<dbReference type="InterPro" id="IPR017790">
    <property type="entry name" value="Penicillin-binding_protein_2"/>
</dbReference>
<evidence type="ECO:0000313" key="18">
    <source>
        <dbReference type="Proteomes" id="UP000033903"/>
    </source>
</evidence>
<evidence type="ECO:0000256" key="7">
    <source>
        <dbReference type="ARBA" id="ARBA00022801"/>
    </source>
</evidence>
<dbReference type="GO" id="GO:0071555">
    <property type="term" value="P:cell wall organization"/>
    <property type="evidence" value="ECO:0007669"/>
    <property type="project" value="UniProtKB-KW"/>
</dbReference>
<evidence type="ECO:0000256" key="2">
    <source>
        <dbReference type="ARBA" id="ARBA00004236"/>
    </source>
</evidence>
<evidence type="ECO:0000256" key="5">
    <source>
        <dbReference type="ARBA" id="ARBA00022670"/>
    </source>
</evidence>
<dbReference type="PANTHER" id="PTHR30627">
    <property type="entry name" value="PEPTIDOGLYCAN D,D-TRANSPEPTIDASE"/>
    <property type="match status" value="1"/>
</dbReference>
<evidence type="ECO:0000256" key="14">
    <source>
        <dbReference type="SAM" id="Phobius"/>
    </source>
</evidence>
<keyword evidence="5" id="KW-0645">Protease</keyword>
<dbReference type="SUPFAM" id="SSF56519">
    <property type="entry name" value="Penicillin binding protein dimerisation domain"/>
    <property type="match status" value="1"/>
</dbReference>
<dbReference type="AlphaFoldDB" id="A0A0G0VLG5"/>
<dbReference type="Pfam" id="PF03717">
    <property type="entry name" value="PBP_dimer"/>
    <property type="match status" value="1"/>
</dbReference>
<keyword evidence="10 14" id="KW-1133">Transmembrane helix</keyword>
<evidence type="ECO:0000256" key="3">
    <source>
        <dbReference type="ARBA" id="ARBA00022475"/>
    </source>
</evidence>
<dbReference type="GO" id="GO:0006508">
    <property type="term" value="P:proteolysis"/>
    <property type="evidence" value="ECO:0007669"/>
    <property type="project" value="UniProtKB-KW"/>
</dbReference>
<dbReference type="InterPro" id="IPR036138">
    <property type="entry name" value="PBP_dimer_sf"/>
</dbReference>
<feature type="domain" description="Penicillin-binding protein transpeptidase" evidence="15">
    <location>
        <begin position="290"/>
        <end position="617"/>
    </location>
</feature>
<reference evidence="17 18" key="1">
    <citation type="journal article" date="2015" name="Nature">
        <title>rRNA introns, odd ribosomes, and small enigmatic genomes across a large radiation of phyla.</title>
        <authorList>
            <person name="Brown C.T."/>
            <person name="Hug L.A."/>
            <person name="Thomas B.C."/>
            <person name="Sharon I."/>
            <person name="Castelle C.J."/>
            <person name="Singh A."/>
            <person name="Wilkins M.J."/>
            <person name="Williams K.H."/>
            <person name="Banfield J.F."/>
        </authorList>
    </citation>
    <scope>NUCLEOTIDE SEQUENCE [LARGE SCALE GENOMIC DNA]</scope>
</reference>
<feature type="domain" description="Penicillin-binding protein dimerisation" evidence="16">
    <location>
        <begin position="86"/>
        <end position="248"/>
    </location>
</feature>
<evidence type="ECO:0000256" key="12">
    <source>
        <dbReference type="ARBA" id="ARBA00023316"/>
    </source>
</evidence>
<keyword evidence="9" id="KW-0573">Peptidoglycan synthesis</keyword>
<dbReference type="InterPro" id="IPR050515">
    <property type="entry name" value="Beta-lactam/transpept"/>
</dbReference>
<evidence type="ECO:0000256" key="9">
    <source>
        <dbReference type="ARBA" id="ARBA00022984"/>
    </source>
</evidence>
<evidence type="ECO:0000259" key="16">
    <source>
        <dbReference type="Pfam" id="PF03717"/>
    </source>
</evidence>
<keyword evidence="3" id="KW-1003">Cell membrane</keyword>
<evidence type="ECO:0000256" key="13">
    <source>
        <dbReference type="SAM" id="MobiDB-lite"/>
    </source>
</evidence>
<dbReference type="GO" id="GO:0071972">
    <property type="term" value="F:peptidoglycan L,D-transpeptidase activity"/>
    <property type="evidence" value="ECO:0007669"/>
    <property type="project" value="TreeGrafter"/>
</dbReference>
<keyword evidence="4" id="KW-0997">Cell inner membrane</keyword>
<dbReference type="Gene3D" id="3.90.1310.10">
    <property type="entry name" value="Penicillin-binding protein 2a (Domain 2)"/>
    <property type="match status" value="1"/>
</dbReference>
<feature type="region of interest" description="Disordered" evidence="13">
    <location>
        <begin position="637"/>
        <end position="656"/>
    </location>
</feature>
<sequence>MFKRKKSYFIEVDREDRVTPEETLFDTGSNYSNLEKSIADFYFKFIFGGISVLSAVILIFSFNISFFQHNYFQKIANQNKSASFSIASPRGVIFDRLGKPLAVNIPSFDLLVISKELRAMPSGEMEESINKMAGILKISPDDFKKFIDEQIKDTAMFFAKSDLNKEMLLAVKNAEPTGFYVISNMKRNYIDGRQFSHTIGYIGKVNENDLRDSHYYLTDLAGRMGIEAEYEDILRGEHGQLFFTRDGNESLNKESIPGKNLVLNIDSELQKKLFNELYNILAANNLFKATAVIQNPQNGAVLAMVSFPTFDNNSFIAGLTEKEQRNFLEGTNKPLFNRAISGLYNPGSTIKPLMGLMVLEEKIFSPQDTIKDCVSITIPNLFNRELSYVFKNWRQEYGLFNLRKAIANSCNIYFFTVGGGFGNVPGLGIEKIAKYLSKSLANMKLGIDLPGEEAGFVPTPEWKLKNKGENWYQGDSYNVSIGQGDLLVSPLWINSFVSAIANGGTIYKPLMAQRILDQDKNTVKIFNSEKVSDLPFKPEIIKEIKSDMEETVISGTAKLLKDLPVRAGAKTGTAEVVKNKSINSLFTAFAPWENPEIAITVLVEGSASNQGLAIQTANNVLKWYFGKDLKQKEAAISVPPSPAPNQLPTITLAPSQ</sequence>
<evidence type="ECO:0000256" key="8">
    <source>
        <dbReference type="ARBA" id="ARBA00022960"/>
    </source>
</evidence>
<feature type="compositionally biased region" description="Polar residues" evidence="13">
    <location>
        <begin position="646"/>
        <end position="656"/>
    </location>
</feature>
<keyword evidence="6 14" id="KW-0812">Transmembrane</keyword>
<accession>A0A0G0VLG5</accession>
<evidence type="ECO:0000256" key="10">
    <source>
        <dbReference type="ARBA" id="ARBA00022989"/>
    </source>
</evidence>
<name>A0A0G0VLG5_9BACT</name>
<dbReference type="Proteomes" id="UP000033903">
    <property type="component" value="Unassembled WGS sequence"/>
</dbReference>
<gene>
    <name evidence="17" type="ORF">UU54_C0001G0016</name>
</gene>
<dbReference type="GO" id="GO:0008658">
    <property type="term" value="F:penicillin binding"/>
    <property type="evidence" value="ECO:0007669"/>
    <property type="project" value="InterPro"/>
</dbReference>
<evidence type="ECO:0000256" key="4">
    <source>
        <dbReference type="ARBA" id="ARBA00022519"/>
    </source>
</evidence>
<keyword evidence="11 14" id="KW-0472">Membrane</keyword>
<protein>
    <submittedName>
        <fullName evidence="17">Penicillin-binding protein 2</fullName>
    </submittedName>
</protein>
<proteinExistence type="predicted"/>
<dbReference type="Pfam" id="PF00905">
    <property type="entry name" value="Transpeptidase"/>
    <property type="match status" value="1"/>
</dbReference>
<evidence type="ECO:0000256" key="11">
    <source>
        <dbReference type="ARBA" id="ARBA00023136"/>
    </source>
</evidence>
<dbReference type="InterPro" id="IPR012338">
    <property type="entry name" value="Beta-lactam/transpept-like"/>
</dbReference>